<name>A0ABV8AWZ5_9BACI</name>
<organism evidence="1 2">
    <name type="scientific">Bacillus songklensis</name>
    <dbReference type="NCBI Taxonomy" id="1069116"/>
    <lineage>
        <taxon>Bacteria</taxon>
        <taxon>Bacillati</taxon>
        <taxon>Bacillota</taxon>
        <taxon>Bacilli</taxon>
        <taxon>Bacillales</taxon>
        <taxon>Bacillaceae</taxon>
        <taxon>Bacillus</taxon>
    </lineage>
</organism>
<gene>
    <name evidence="1" type="ORF">ACFOU2_00585</name>
</gene>
<reference evidence="2" key="1">
    <citation type="journal article" date="2019" name="Int. J. Syst. Evol. Microbiol.">
        <title>The Global Catalogue of Microorganisms (GCM) 10K type strain sequencing project: providing services to taxonomists for standard genome sequencing and annotation.</title>
        <authorList>
            <consortium name="The Broad Institute Genomics Platform"/>
            <consortium name="The Broad Institute Genome Sequencing Center for Infectious Disease"/>
            <person name="Wu L."/>
            <person name="Ma J."/>
        </authorList>
    </citation>
    <scope>NUCLEOTIDE SEQUENCE [LARGE SCALE GENOMIC DNA]</scope>
    <source>
        <strain evidence="2">CCUG 61889</strain>
    </source>
</reference>
<sequence>MKLPKMRELPVHRRASEGVATGCCALRFSSRVDGWLKQAGSYGQLFSS</sequence>
<protein>
    <submittedName>
        <fullName evidence="1">Uncharacterized protein</fullName>
    </submittedName>
</protein>
<dbReference type="Proteomes" id="UP001595752">
    <property type="component" value="Unassembled WGS sequence"/>
</dbReference>
<evidence type="ECO:0000313" key="1">
    <source>
        <dbReference type="EMBL" id="MFC3882097.1"/>
    </source>
</evidence>
<comment type="caution">
    <text evidence="1">The sequence shown here is derived from an EMBL/GenBank/DDBJ whole genome shotgun (WGS) entry which is preliminary data.</text>
</comment>
<keyword evidence="2" id="KW-1185">Reference proteome</keyword>
<dbReference type="EMBL" id="JBHRZT010000005">
    <property type="protein sequence ID" value="MFC3882097.1"/>
    <property type="molecule type" value="Genomic_DNA"/>
</dbReference>
<proteinExistence type="predicted"/>
<accession>A0ABV8AWZ5</accession>
<evidence type="ECO:0000313" key="2">
    <source>
        <dbReference type="Proteomes" id="UP001595752"/>
    </source>
</evidence>